<dbReference type="InterPro" id="IPR019734">
    <property type="entry name" value="TPR_rpt"/>
</dbReference>
<dbReference type="InterPro" id="IPR011990">
    <property type="entry name" value="TPR-like_helical_dom_sf"/>
</dbReference>
<evidence type="ECO:0000313" key="5">
    <source>
        <dbReference type="EMBL" id="CAF1205816.1"/>
    </source>
</evidence>
<name>A0A814WR25_9BILA</name>
<dbReference type="SUPFAM" id="SSF48452">
    <property type="entry name" value="TPR-like"/>
    <property type="match status" value="1"/>
</dbReference>
<evidence type="ECO:0000256" key="4">
    <source>
        <dbReference type="SAM" id="MobiDB-lite"/>
    </source>
</evidence>
<sequence length="933" mass="105886">MTEVLQIDSIYILYPNTIIVEPVQFSTKVHEVYTDVTLLSNTLSKLLSTQRQRRRRNDFLHDAFTISSFSTIDSFTRSETAFTTSKVPFSTSSDNTNNTKRQEAEFMYSQFLQGILIEISSTQEELIKFCRTKYDGDESQLNYIEQFEDYYIPSSAVYWYTRDTFLYRLLNKALREYDIDTLYPLRYYIKDLHSQLKEKHASQQQLLKIIAILCDTSDRTVAIVYRGQLMANVEFDEKILQKKGGFFSVSSFLSTTCVKHLASIYAGEDGGSGVDSNSQRILFEIVIDKSVNKFPYANISADSAFDENENEILFTMGAVFRILSICQNGEGIWMVQLKLTGEEDKELRTLTEYMRNDIINCYPLISLAQLMEVMGYHSKAAQFYRSLLGDQKIKEDYNALSNVHNNLGLMYRHMGKELDAIKHYEKSLEIILPHSSSKDPRAAVTYNNLGTIYLQQNDFDKALSYFKKALAIYSSATILKPSVAVKTINNIGMCYYEQREYQKALDMYLEALGIQFNNLPHNHPDIATTYNNISIVYNDLKDYKNAVEYMKKALQIESISLSSDHSSLSRIYSNLSDALFKDGKFNEALQYMKKKHEIDLKNSPTDHNTLNNNLVTHSGFAGLSRNSSTGPIASGRTFVDSAYKQNLTIRPSISHLSTPSVPLKHLHRRQLPDCAPERTTKRTLRRRRRQRLEVRIATGSGSCKKPPDLQSSVRLATPRHVVEEPVAIEPCRCFSPRGEISEGSSGESPDARTPDRVSDESFSADSTEEGMLLDRSPDDGVSDLDELAARHTSNSTANSTQQRRVPPNNMVTSKPPLTKSFLRRQRRNRNRFQAAQATNGNLLLGDNRFAALAEFDGQNDNGVDRNQKQTTAANMSTVSSRPTRKQKKQPRQFVAEDEDKGQEPLSKAVPLYDNDKKFSSNAVTHALLVTSNA</sequence>
<dbReference type="Gene3D" id="1.25.40.10">
    <property type="entry name" value="Tetratricopeptide repeat domain"/>
    <property type="match status" value="2"/>
</dbReference>
<dbReference type="SUPFAM" id="SSF56399">
    <property type="entry name" value="ADP-ribosylation"/>
    <property type="match status" value="1"/>
</dbReference>
<dbReference type="PROSITE" id="PS51996">
    <property type="entry name" value="TR_MART"/>
    <property type="match status" value="1"/>
</dbReference>
<feature type="region of interest" description="Disordered" evidence="4">
    <location>
        <begin position="857"/>
        <end position="907"/>
    </location>
</feature>
<dbReference type="EMBL" id="CAJOBC010008756">
    <property type="protein sequence ID" value="CAF3970122.1"/>
    <property type="molecule type" value="Genomic_DNA"/>
</dbReference>
<keyword evidence="7" id="KW-1185">Reference proteome</keyword>
<dbReference type="Proteomes" id="UP000663829">
    <property type="component" value="Unassembled WGS sequence"/>
</dbReference>
<dbReference type="Gene3D" id="3.90.176.10">
    <property type="entry name" value="Toxin ADP-ribosyltransferase, Chain A, domain 1"/>
    <property type="match status" value="1"/>
</dbReference>
<dbReference type="SMART" id="SM00028">
    <property type="entry name" value="TPR"/>
    <property type="match status" value="5"/>
</dbReference>
<feature type="repeat" description="TPR" evidence="3">
    <location>
        <begin position="527"/>
        <end position="560"/>
    </location>
</feature>
<dbReference type="Pfam" id="PF13424">
    <property type="entry name" value="TPR_12"/>
    <property type="match status" value="2"/>
</dbReference>
<dbReference type="AlphaFoldDB" id="A0A814WR25"/>
<comment type="caution">
    <text evidence="5">The sequence shown here is derived from an EMBL/GenBank/DDBJ whole genome shotgun (WGS) entry which is preliminary data.</text>
</comment>
<gene>
    <name evidence="5" type="ORF">GPM918_LOCUS23957</name>
    <name evidence="6" type="ORF">SRO942_LOCUS23959</name>
</gene>
<dbReference type="EMBL" id="CAJNOQ010008754">
    <property type="protein sequence ID" value="CAF1205816.1"/>
    <property type="molecule type" value="Genomic_DNA"/>
</dbReference>
<evidence type="ECO:0000313" key="7">
    <source>
        <dbReference type="Proteomes" id="UP000663829"/>
    </source>
</evidence>
<feature type="region of interest" description="Disordered" evidence="4">
    <location>
        <begin position="734"/>
        <end position="819"/>
    </location>
</feature>
<evidence type="ECO:0000256" key="2">
    <source>
        <dbReference type="ARBA" id="ARBA00022803"/>
    </source>
</evidence>
<dbReference type="OrthoDB" id="1658288at2759"/>
<feature type="repeat" description="TPR" evidence="3">
    <location>
        <begin position="401"/>
        <end position="434"/>
    </location>
</feature>
<feature type="region of interest" description="Disordered" evidence="4">
    <location>
        <begin position="697"/>
        <end position="716"/>
    </location>
</feature>
<evidence type="ECO:0000256" key="1">
    <source>
        <dbReference type="ARBA" id="ARBA00022737"/>
    </source>
</evidence>
<feature type="compositionally biased region" description="Basic and acidic residues" evidence="4">
    <location>
        <begin position="749"/>
        <end position="759"/>
    </location>
</feature>
<feature type="compositionally biased region" description="Polar residues" evidence="4">
    <location>
        <begin position="791"/>
        <end position="803"/>
    </location>
</feature>
<dbReference type="PROSITE" id="PS50005">
    <property type="entry name" value="TPR"/>
    <property type="match status" value="5"/>
</dbReference>
<dbReference type="PROSITE" id="PS50293">
    <property type="entry name" value="TPR_REGION"/>
    <property type="match status" value="1"/>
</dbReference>
<proteinExistence type="predicted"/>
<feature type="compositionally biased region" description="Polar residues" evidence="4">
    <location>
        <begin position="868"/>
        <end position="881"/>
    </location>
</feature>
<dbReference type="Proteomes" id="UP000681722">
    <property type="component" value="Unassembled WGS sequence"/>
</dbReference>
<organism evidence="5 7">
    <name type="scientific">Didymodactylos carnosus</name>
    <dbReference type="NCBI Taxonomy" id="1234261"/>
    <lineage>
        <taxon>Eukaryota</taxon>
        <taxon>Metazoa</taxon>
        <taxon>Spiralia</taxon>
        <taxon>Gnathifera</taxon>
        <taxon>Rotifera</taxon>
        <taxon>Eurotatoria</taxon>
        <taxon>Bdelloidea</taxon>
        <taxon>Philodinida</taxon>
        <taxon>Philodinidae</taxon>
        <taxon>Didymodactylos</taxon>
    </lineage>
</organism>
<evidence type="ECO:0000313" key="6">
    <source>
        <dbReference type="EMBL" id="CAF3970122.1"/>
    </source>
</evidence>
<reference evidence="5" key="1">
    <citation type="submission" date="2021-02" db="EMBL/GenBank/DDBJ databases">
        <authorList>
            <person name="Nowell W R."/>
        </authorList>
    </citation>
    <scope>NUCLEOTIDE SEQUENCE</scope>
</reference>
<accession>A0A814WR25</accession>
<dbReference type="PANTHER" id="PTHR45641">
    <property type="entry name" value="TETRATRICOPEPTIDE REPEAT PROTEIN (AFU_ORTHOLOGUE AFUA_6G03870)"/>
    <property type="match status" value="1"/>
</dbReference>
<keyword evidence="1" id="KW-0677">Repeat</keyword>
<keyword evidence="2 3" id="KW-0802">TPR repeat</keyword>
<feature type="repeat" description="TPR" evidence="3">
    <location>
        <begin position="569"/>
        <end position="602"/>
    </location>
</feature>
<evidence type="ECO:0000256" key="3">
    <source>
        <dbReference type="PROSITE-ProRule" id="PRU00339"/>
    </source>
</evidence>
<protein>
    <submittedName>
        <fullName evidence="5">Uncharacterized protein</fullName>
    </submittedName>
</protein>
<feature type="repeat" description="TPR" evidence="3">
    <location>
        <begin position="443"/>
        <end position="476"/>
    </location>
</feature>
<dbReference type="PANTHER" id="PTHR45641:SF1">
    <property type="entry name" value="AAA+ ATPASE DOMAIN-CONTAINING PROTEIN"/>
    <property type="match status" value="1"/>
</dbReference>
<feature type="repeat" description="TPR" evidence="3">
    <location>
        <begin position="485"/>
        <end position="518"/>
    </location>
</feature>